<gene>
    <name evidence="2" type="ORF">P280DRAFT_49747</name>
</gene>
<keyword evidence="1" id="KW-0175">Coiled coil</keyword>
<dbReference type="AlphaFoldDB" id="A0A6A6S029"/>
<sequence length="198" mass="22825">MNQRLTIRRINVINRRLIDLGKEIDGAQKERDLIKKAQKILERQKIQKEELEPLLADPLFTLEKDLAGFDKIFDTAILAYARSSSHSFAAAMHKSLPRELRDEVYEYLLDDVTVNVIGRQVRWQVDHAHCNRGVCFEAIPIPQFLEPEFAPVDLRKEILQISAMKYRWACTDIFTPPNFEACSSSRALPVKEVAWSSS</sequence>
<organism evidence="2 3">
    <name type="scientific">Massarina eburnea CBS 473.64</name>
    <dbReference type="NCBI Taxonomy" id="1395130"/>
    <lineage>
        <taxon>Eukaryota</taxon>
        <taxon>Fungi</taxon>
        <taxon>Dikarya</taxon>
        <taxon>Ascomycota</taxon>
        <taxon>Pezizomycotina</taxon>
        <taxon>Dothideomycetes</taxon>
        <taxon>Pleosporomycetidae</taxon>
        <taxon>Pleosporales</taxon>
        <taxon>Massarineae</taxon>
        <taxon>Massarinaceae</taxon>
        <taxon>Massarina</taxon>
    </lineage>
</organism>
<accession>A0A6A6S029</accession>
<dbReference type="EMBL" id="MU006786">
    <property type="protein sequence ID" value="KAF2639808.1"/>
    <property type="molecule type" value="Genomic_DNA"/>
</dbReference>
<name>A0A6A6S029_9PLEO</name>
<protein>
    <submittedName>
        <fullName evidence="2">Uncharacterized protein</fullName>
    </submittedName>
</protein>
<dbReference type="Proteomes" id="UP000799753">
    <property type="component" value="Unassembled WGS sequence"/>
</dbReference>
<reference evidence="2" key="1">
    <citation type="journal article" date="2020" name="Stud. Mycol.">
        <title>101 Dothideomycetes genomes: a test case for predicting lifestyles and emergence of pathogens.</title>
        <authorList>
            <person name="Haridas S."/>
            <person name="Albert R."/>
            <person name="Binder M."/>
            <person name="Bloem J."/>
            <person name="Labutti K."/>
            <person name="Salamov A."/>
            <person name="Andreopoulos B."/>
            <person name="Baker S."/>
            <person name="Barry K."/>
            <person name="Bills G."/>
            <person name="Bluhm B."/>
            <person name="Cannon C."/>
            <person name="Castanera R."/>
            <person name="Culley D."/>
            <person name="Daum C."/>
            <person name="Ezra D."/>
            <person name="Gonzalez J."/>
            <person name="Henrissat B."/>
            <person name="Kuo A."/>
            <person name="Liang C."/>
            <person name="Lipzen A."/>
            <person name="Lutzoni F."/>
            <person name="Magnuson J."/>
            <person name="Mondo S."/>
            <person name="Nolan M."/>
            <person name="Ohm R."/>
            <person name="Pangilinan J."/>
            <person name="Park H.-J."/>
            <person name="Ramirez L."/>
            <person name="Alfaro M."/>
            <person name="Sun H."/>
            <person name="Tritt A."/>
            <person name="Yoshinaga Y."/>
            <person name="Zwiers L.-H."/>
            <person name="Turgeon B."/>
            <person name="Goodwin S."/>
            <person name="Spatafora J."/>
            <person name="Crous P."/>
            <person name="Grigoriev I."/>
        </authorList>
    </citation>
    <scope>NUCLEOTIDE SEQUENCE</scope>
    <source>
        <strain evidence="2">CBS 473.64</strain>
    </source>
</reference>
<feature type="coiled-coil region" evidence="1">
    <location>
        <begin position="10"/>
        <end position="47"/>
    </location>
</feature>
<keyword evidence="3" id="KW-1185">Reference proteome</keyword>
<proteinExistence type="predicted"/>
<evidence type="ECO:0000313" key="2">
    <source>
        <dbReference type="EMBL" id="KAF2639808.1"/>
    </source>
</evidence>
<dbReference type="OrthoDB" id="3795413at2759"/>
<evidence type="ECO:0000256" key="1">
    <source>
        <dbReference type="SAM" id="Coils"/>
    </source>
</evidence>
<evidence type="ECO:0000313" key="3">
    <source>
        <dbReference type="Proteomes" id="UP000799753"/>
    </source>
</evidence>